<dbReference type="EMBL" id="LNKT01000001">
    <property type="protein sequence ID" value="KYJ87586.1"/>
    <property type="molecule type" value="Genomic_DNA"/>
</dbReference>
<keyword evidence="2" id="KW-1185">Reference proteome</keyword>
<reference evidence="1 2" key="1">
    <citation type="submission" date="2015-11" db="EMBL/GenBank/DDBJ databases">
        <title>Draft genome of Sulfurovum riftiae 1812E, a member of the Epsilonproteobacteria isolated from the tube of the deep-sea hydrothermal vent tubewom Riftia pachyptila.</title>
        <authorList>
            <person name="Vetriani C."/>
            <person name="Giovannelli D."/>
        </authorList>
    </citation>
    <scope>NUCLEOTIDE SEQUENCE [LARGE SCALE GENOMIC DNA]</scope>
    <source>
        <strain evidence="1 2">1812E</strain>
    </source>
</reference>
<accession>A0A151CJ83</accession>
<dbReference type="Proteomes" id="UP000075359">
    <property type="component" value="Unassembled WGS sequence"/>
</dbReference>
<sequence>MKARENEQKRGNIRFTAHDISMVATMLDKMSSTIDIMFFLMDRKEESNFVTMLVSAQNIDLKALIEKEKRDTDIMFEIDAKEPLYAIICQDTKIDGGYHFAERLVRKSVTGGGEEVYCTELEVRTTAHKIKYIIYRLMELFLQTKQAKKHGEIVFKTLN</sequence>
<dbReference type="STRING" id="1630136.AS592_10820"/>
<gene>
    <name evidence="1" type="ORF">AS592_10820</name>
</gene>
<proteinExistence type="predicted"/>
<comment type="caution">
    <text evidence="1">The sequence shown here is derived from an EMBL/GenBank/DDBJ whole genome shotgun (WGS) entry which is preliminary data.</text>
</comment>
<evidence type="ECO:0000313" key="2">
    <source>
        <dbReference type="Proteomes" id="UP000075359"/>
    </source>
</evidence>
<name>A0A151CJ83_9BACT</name>
<protein>
    <submittedName>
        <fullName evidence="1">Uncharacterized protein</fullName>
    </submittedName>
</protein>
<evidence type="ECO:0000313" key="1">
    <source>
        <dbReference type="EMBL" id="KYJ87586.1"/>
    </source>
</evidence>
<dbReference type="AlphaFoldDB" id="A0A151CJ83"/>
<dbReference type="RefSeq" id="WP_067328542.1">
    <property type="nucleotide sequence ID" value="NZ_LNKT01000001.1"/>
</dbReference>
<dbReference type="OrthoDB" id="5372778at2"/>
<organism evidence="1 2">
    <name type="scientific">Sulfurovum riftiae</name>
    <dbReference type="NCBI Taxonomy" id="1630136"/>
    <lineage>
        <taxon>Bacteria</taxon>
        <taxon>Pseudomonadati</taxon>
        <taxon>Campylobacterota</taxon>
        <taxon>Epsilonproteobacteria</taxon>
        <taxon>Campylobacterales</taxon>
        <taxon>Sulfurovaceae</taxon>
        <taxon>Sulfurovum</taxon>
    </lineage>
</organism>